<dbReference type="EMBL" id="BPLQ01002197">
    <property type="protein sequence ID" value="GIX89738.1"/>
    <property type="molecule type" value="Genomic_DNA"/>
</dbReference>
<reference evidence="3 4" key="1">
    <citation type="submission" date="2021-06" db="EMBL/GenBank/DDBJ databases">
        <title>Caerostris darwini draft genome.</title>
        <authorList>
            <person name="Kono N."/>
            <person name="Arakawa K."/>
        </authorList>
    </citation>
    <scope>NUCLEOTIDE SEQUENCE [LARGE SCALE GENOMIC DNA]</scope>
</reference>
<evidence type="ECO:0000313" key="3">
    <source>
        <dbReference type="EMBL" id="GIX89817.1"/>
    </source>
</evidence>
<gene>
    <name evidence="2" type="ORF">CDAR_245201</name>
    <name evidence="3" type="ORF">CDAR_245521</name>
</gene>
<organism evidence="3 4">
    <name type="scientific">Caerostris darwini</name>
    <dbReference type="NCBI Taxonomy" id="1538125"/>
    <lineage>
        <taxon>Eukaryota</taxon>
        <taxon>Metazoa</taxon>
        <taxon>Ecdysozoa</taxon>
        <taxon>Arthropoda</taxon>
        <taxon>Chelicerata</taxon>
        <taxon>Arachnida</taxon>
        <taxon>Araneae</taxon>
        <taxon>Araneomorphae</taxon>
        <taxon>Entelegynae</taxon>
        <taxon>Araneoidea</taxon>
        <taxon>Araneidae</taxon>
        <taxon>Caerostris</taxon>
    </lineage>
</organism>
<evidence type="ECO:0000313" key="4">
    <source>
        <dbReference type="Proteomes" id="UP001054837"/>
    </source>
</evidence>
<feature type="compositionally biased region" description="Polar residues" evidence="1">
    <location>
        <begin position="111"/>
        <end position="123"/>
    </location>
</feature>
<keyword evidence="4" id="KW-1185">Reference proteome</keyword>
<evidence type="ECO:0000313" key="2">
    <source>
        <dbReference type="EMBL" id="GIX89738.1"/>
    </source>
</evidence>
<feature type="region of interest" description="Disordered" evidence="1">
    <location>
        <begin position="87"/>
        <end position="147"/>
    </location>
</feature>
<protein>
    <submittedName>
        <fullName evidence="3">Uncharacterized protein</fullName>
    </submittedName>
</protein>
<dbReference type="EMBL" id="BPLQ01002197">
    <property type="protein sequence ID" value="GIX89817.1"/>
    <property type="molecule type" value="Genomic_DNA"/>
</dbReference>
<dbReference type="Proteomes" id="UP001054837">
    <property type="component" value="Unassembled WGS sequence"/>
</dbReference>
<proteinExistence type="predicted"/>
<evidence type="ECO:0000256" key="1">
    <source>
        <dbReference type="SAM" id="MobiDB-lite"/>
    </source>
</evidence>
<accession>A0AAV4P3N4</accession>
<dbReference type="AlphaFoldDB" id="A0AAV4P3N4"/>
<comment type="caution">
    <text evidence="3">The sequence shown here is derived from an EMBL/GenBank/DDBJ whole genome shotgun (WGS) entry which is preliminary data.</text>
</comment>
<sequence>MVQLPKSPERHFTDLFPDIVAEKQDNIINLEYKELHKFKRSQATHVPLNTETYSINSERGQRDVKRNARHVKAHHLKRTKIRSVEREAFRKEDTENNPSYEFYRNKHKPTNIESNVDENNSIKTHPFPNHGEPYGLNSYPRNHGFNEEVHKNGAKNAASDISYLQNEAVRDFENSHYLKNELERDSVNKHYLENKPERDSVNKDYLKNEPERDFVTENYLENKPEQESLNKHYLKNESERYSVNGQYLKMNQNEII</sequence>
<name>A0AAV4P3N4_9ARAC</name>